<gene>
    <name evidence="1" type="ORF">GXY80_15065</name>
</gene>
<dbReference type="AlphaFoldDB" id="A0A971M7Y1"/>
<comment type="caution">
    <text evidence="1">The sequence shown here is derived from an EMBL/GenBank/DDBJ whole genome shotgun (WGS) entry which is preliminary data.</text>
</comment>
<sequence length="167" mass="19361">MTLNKAFAIFFQQTGIKFYIKDWRTISWRASSRTGVLQQVADEMKGYVQPYDVVIAIYTMNLFQQFVFNALGGWMGVVDDVYRRFVVVRRSRNLHVLEHELGHLFLFKTTHDGGVMGAYIVCAVGDHLCTGNSVCFNEAERQEIIENKWRDFSTKPELSERQSLIHD</sequence>
<name>A0A971M7Y1_9BACT</name>
<reference evidence="1" key="1">
    <citation type="journal article" date="2020" name="Biotechnol. Biofuels">
        <title>New insights from the biogas microbiome by comprehensive genome-resolved metagenomics of nearly 1600 species originating from multiple anaerobic digesters.</title>
        <authorList>
            <person name="Campanaro S."/>
            <person name="Treu L."/>
            <person name="Rodriguez-R L.M."/>
            <person name="Kovalovszki A."/>
            <person name="Ziels R.M."/>
            <person name="Maus I."/>
            <person name="Zhu X."/>
            <person name="Kougias P.G."/>
            <person name="Basile A."/>
            <person name="Luo G."/>
            <person name="Schluter A."/>
            <person name="Konstantinidis K.T."/>
            <person name="Angelidaki I."/>
        </authorList>
    </citation>
    <scope>NUCLEOTIDE SEQUENCE</scope>
    <source>
        <strain evidence="1">AS06rmzACSIP_7</strain>
    </source>
</reference>
<dbReference type="Proteomes" id="UP000777265">
    <property type="component" value="Unassembled WGS sequence"/>
</dbReference>
<organism evidence="1 2">
    <name type="scientific">Syntrophorhabdus aromaticivorans</name>
    <dbReference type="NCBI Taxonomy" id="328301"/>
    <lineage>
        <taxon>Bacteria</taxon>
        <taxon>Pseudomonadati</taxon>
        <taxon>Thermodesulfobacteriota</taxon>
        <taxon>Syntrophorhabdia</taxon>
        <taxon>Syntrophorhabdales</taxon>
        <taxon>Syntrophorhabdaceae</taxon>
        <taxon>Syntrophorhabdus</taxon>
    </lineage>
</organism>
<proteinExistence type="predicted"/>
<dbReference type="EMBL" id="JAAYEE010000293">
    <property type="protein sequence ID" value="NLW36776.1"/>
    <property type="molecule type" value="Genomic_DNA"/>
</dbReference>
<evidence type="ECO:0000313" key="2">
    <source>
        <dbReference type="Proteomes" id="UP000777265"/>
    </source>
</evidence>
<accession>A0A971M7Y1</accession>
<protein>
    <submittedName>
        <fullName evidence="1">Uncharacterized protein</fullName>
    </submittedName>
</protein>
<evidence type="ECO:0000313" key="1">
    <source>
        <dbReference type="EMBL" id="NLW36776.1"/>
    </source>
</evidence>
<reference evidence="1" key="2">
    <citation type="submission" date="2020-01" db="EMBL/GenBank/DDBJ databases">
        <authorList>
            <person name="Campanaro S."/>
        </authorList>
    </citation>
    <scope>NUCLEOTIDE SEQUENCE</scope>
    <source>
        <strain evidence="1">AS06rmzACSIP_7</strain>
    </source>
</reference>